<dbReference type="RefSeq" id="WP_093366966.1">
    <property type="nucleotide sequence ID" value="NZ_FOZZ01000011.1"/>
</dbReference>
<evidence type="ECO:0000313" key="2">
    <source>
        <dbReference type="EMBL" id="SFT09262.1"/>
    </source>
</evidence>
<sequence length="158" mass="17569">MYNKIKYLTYFTLTALIFCACSKDNGESAVLSFENTTWVASMTDGNPSTNPSGGFGMNGNNQYYPWSECHMDDSFVFSKDRLTINDNGTACDESLGLIFNTTTQAYSYNAEAKKLTVGTQNDIIVLDVYELHKDRLKLGLSVVGYGGGNNIIFLFKRK</sequence>
<dbReference type="Proteomes" id="UP000198785">
    <property type="component" value="Unassembled WGS sequence"/>
</dbReference>
<dbReference type="EMBL" id="FOZZ01000011">
    <property type="protein sequence ID" value="SFT09262.1"/>
    <property type="molecule type" value="Genomic_DNA"/>
</dbReference>
<evidence type="ECO:0008006" key="4">
    <source>
        <dbReference type="Google" id="ProtNLM"/>
    </source>
</evidence>
<accession>A0A1I6V6G7</accession>
<name>A0A1I6V6G7_9SPHI</name>
<reference evidence="2 3" key="1">
    <citation type="submission" date="2016-10" db="EMBL/GenBank/DDBJ databases">
        <authorList>
            <person name="de Groot N.N."/>
        </authorList>
    </citation>
    <scope>NUCLEOTIDE SEQUENCE [LARGE SCALE GENOMIC DNA]</scope>
    <source>
        <strain evidence="2 3">DSM 22789</strain>
    </source>
</reference>
<evidence type="ECO:0000313" key="3">
    <source>
        <dbReference type="Proteomes" id="UP000198785"/>
    </source>
</evidence>
<dbReference type="AlphaFoldDB" id="A0A1I6V6G7"/>
<protein>
    <recommendedName>
        <fullName evidence="4">Lipocalin-like domain-containing protein</fullName>
    </recommendedName>
</protein>
<dbReference type="OrthoDB" id="9801263at2"/>
<proteinExistence type="predicted"/>
<keyword evidence="3" id="KW-1185">Reference proteome</keyword>
<keyword evidence="1" id="KW-0732">Signal</keyword>
<dbReference type="PROSITE" id="PS51257">
    <property type="entry name" value="PROKAR_LIPOPROTEIN"/>
    <property type="match status" value="1"/>
</dbReference>
<feature type="chain" id="PRO_5011688307" description="Lipocalin-like domain-containing protein" evidence="1">
    <location>
        <begin position="23"/>
        <end position="158"/>
    </location>
</feature>
<gene>
    <name evidence="2" type="ORF">SAMN05660206_111107</name>
</gene>
<feature type="signal peptide" evidence="1">
    <location>
        <begin position="1"/>
        <end position="22"/>
    </location>
</feature>
<organism evidence="2 3">
    <name type="scientific">Sphingobacterium wenxiniae</name>
    <dbReference type="NCBI Taxonomy" id="683125"/>
    <lineage>
        <taxon>Bacteria</taxon>
        <taxon>Pseudomonadati</taxon>
        <taxon>Bacteroidota</taxon>
        <taxon>Sphingobacteriia</taxon>
        <taxon>Sphingobacteriales</taxon>
        <taxon>Sphingobacteriaceae</taxon>
        <taxon>Sphingobacterium</taxon>
    </lineage>
</organism>
<evidence type="ECO:0000256" key="1">
    <source>
        <dbReference type="SAM" id="SignalP"/>
    </source>
</evidence>